<feature type="transmembrane region" description="Helical" evidence="4">
    <location>
        <begin position="290"/>
        <end position="310"/>
    </location>
</feature>
<gene>
    <name evidence="5" type="ORF">ENY07_08575</name>
</gene>
<feature type="transmembrane region" description="Helical" evidence="4">
    <location>
        <begin position="347"/>
        <end position="367"/>
    </location>
</feature>
<feature type="transmembrane region" description="Helical" evidence="4">
    <location>
        <begin position="263"/>
        <end position="284"/>
    </location>
</feature>
<feature type="transmembrane region" description="Helical" evidence="4">
    <location>
        <begin position="232"/>
        <end position="251"/>
    </location>
</feature>
<protein>
    <submittedName>
        <fullName evidence="5">MFS transporter</fullName>
    </submittedName>
</protein>
<evidence type="ECO:0000256" key="1">
    <source>
        <dbReference type="ARBA" id="ARBA00022692"/>
    </source>
</evidence>
<feature type="transmembrane region" description="Helical" evidence="4">
    <location>
        <begin position="197"/>
        <end position="220"/>
    </location>
</feature>
<evidence type="ECO:0000256" key="2">
    <source>
        <dbReference type="ARBA" id="ARBA00022989"/>
    </source>
</evidence>
<evidence type="ECO:0000256" key="3">
    <source>
        <dbReference type="ARBA" id="ARBA00023136"/>
    </source>
</evidence>
<keyword evidence="1 4" id="KW-0812">Transmembrane</keyword>
<dbReference type="InterPro" id="IPR036259">
    <property type="entry name" value="MFS_trans_sf"/>
</dbReference>
<feature type="transmembrane region" description="Helical" evidence="4">
    <location>
        <begin position="36"/>
        <end position="56"/>
    </location>
</feature>
<keyword evidence="2 4" id="KW-1133">Transmembrane helix</keyword>
<accession>A0A8J4M5Z7</accession>
<evidence type="ECO:0000256" key="4">
    <source>
        <dbReference type="SAM" id="Phobius"/>
    </source>
</evidence>
<dbReference type="PANTHER" id="PTHR23523:SF2">
    <property type="entry name" value="2-NITROIMIDAZOLE TRANSPORTER"/>
    <property type="match status" value="1"/>
</dbReference>
<dbReference type="Pfam" id="PF07690">
    <property type="entry name" value="MFS_1"/>
    <property type="match status" value="1"/>
</dbReference>
<dbReference type="EMBL" id="DTQM01000171">
    <property type="protein sequence ID" value="HGC43256.1"/>
    <property type="molecule type" value="Genomic_DNA"/>
</dbReference>
<dbReference type="Gene3D" id="1.20.1250.20">
    <property type="entry name" value="MFS general substrate transporter like domains"/>
    <property type="match status" value="2"/>
</dbReference>
<dbReference type="GO" id="GO:0022857">
    <property type="term" value="F:transmembrane transporter activity"/>
    <property type="evidence" value="ECO:0007669"/>
    <property type="project" value="InterPro"/>
</dbReference>
<feature type="transmembrane region" description="Helical" evidence="4">
    <location>
        <begin position="125"/>
        <end position="146"/>
    </location>
</feature>
<feature type="transmembrane region" description="Helical" evidence="4">
    <location>
        <begin position="152"/>
        <end position="176"/>
    </location>
</feature>
<dbReference type="AlphaFoldDB" id="A0A8J4M5Z7"/>
<feature type="transmembrane region" description="Helical" evidence="4">
    <location>
        <begin position="68"/>
        <end position="86"/>
    </location>
</feature>
<name>A0A8J4M5Z7_9PROT</name>
<evidence type="ECO:0000313" key="5">
    <source>
        <dbReference type="EMBL" id="HGC43256.1"/>
    </source>
</evidence>
<dbReference type="PANTHER" id="PTHR23523">
    <property type="match status" value="1"/>
</dbReference>
<dbReference type="InterPro" id="IPR052524">
    <property type="entry name" value="MFS_Cyanate_Porter"/>
</dbReference>
<feature type="transmembrane region" description="Helical" evidence="4">
    <location>
        <begin position="322"/>
        <end position="341"/>
    </location>
</feature>
<dbReference type="SUPFAM" id="SSF103473">
    <property type="entry name" value="MFS general substrate transporter"/>
    <property type="match status" value="1"/>
</dbReference>
<organism evidence="5">
    <name type="scientific">Acidicaldus sp</name>
    <dbReference type="NCBI Taxonomy" id="1872105"/>
    <lineage>
        <taxon>Bacteria</taxon>
        <taxon>Pseudomonadati</taxon>
        <taxon>Pseudomonadota</taxon>
        <taxon>Alphaproteobacteria</taxon>
        <taxon>Acetobacterales</taxon>
        <taxon>Acetobacteraceae</taxon>
        <taxon>Acidicaldus</taxon>
    </lineage>
</organism>
<reference evidence="5" key="1">
    <citation type="journal article" date="2020" name="mSystems">
        <title>Genome- and Community-Level Interaction Insights into Carbon Utilization and Element Cycling Functions of Hydrothermarchaeota in Hydrothermal Sediment.</title>
        <authorList>
            <person name="Zhou Z."/>
            <person name="Liu Y."/>
            <person name="Xu W."/>
            <person name="Pan J."/>
            <person name="Luo Z.H."/>
            <person name="Li M."/>
        </authorList>
    </citation>
    <scope>NUCLEOTIDE SEQUENCE</scope>
    <source>
        <strain evidence="5">SpSt-997</strain>
    </source>
</reference>
<keyword evidence="3 4" id="KW-0472">Membrane</keyword>
<proteinExistence type="predicted"/>
<comment type="caution">
    <text evidence="5">The sequence shown here is derived from an EMBL/GenBank/DDBJ whole genome shotgun (WGS) entry which is preliminary data.</text>
</comment>
<sequence>MLGFALVLIGFNLRLPIASLGPVLPEAARAGGLTPFATSLLTTLPSLCFGLFSPLAPAMSRRIGAEHTVLVMLAVLTLGTALRGLGSAPALFAAQIFACLGIAAINVLAPVLVKRDFPRHAAMMTGLFTMALCVGAALAAGATVPLRHLLGGSWALALAAWALPALLAALLWAPLLPPQETMLGPPARPRSLLTDPLAWQVTLFMGLQSALAYLVFGWLAPILRDRGLSPAVAGYLLSLSILGQAVTSLVAPSFAARRRSQSGVALFFSGLAVASLLGCILAPLGTAWLWASLLGLAQGGLFGTALMLIVLRARDAVAAGQLSAMAQGIGYLLSALGPLLAGTLHGLTGGWGAVAGWVGVLGGAMAWSGAQAGRARYVGASAPTAAATTGARAR</sequence>
<dbReference type="InterPro" id="IPR011701">
    <property type="entry name" value="MFS"/>
</dbReference>
<feature type="transmembrane region" description="Helical" evidence="4">
    <location>
        <begin position="92"/>
        <end position="113"/>
    </location>
</feature>